<organism evidence="2 3">
    <name type="scientific">Arcticibacter tournemirensis</name>
    <dbReference type="NCBI Taxonomy" id="699437"/>
    <lineage>
        <taxon>Bacteria</taxon>
        <taxon>Pseudomonadati</taxon>
        <taxon>Bacteroidota</taxon>
        <taxon>Sphingobacteriia</taxon>
        <taxon>Sphingobacteriales</taxon>
        <taxon>Sphingobacteriaceae</taxon>
        <taxon>Arcticibacter</taxon>
    </lineage>
</organism>
<feature type="domain" description="Glycosyltransferase 2-like" evidence="1">
    <location>
        <begin position="24"/>
        <end position="148"/>
    </location>
</feature>
<dbReference type="InterPro" id="IPR029044">
    <property type="entry name" value="Nucleotide-diphossugar_trans"/>
</dbReference>
<evidence type="ECO:0000259" key="1">
    <source>
        <dbReference type="Pfam" id="PF00535"/>
    </source>
</evidence>
<dbReference type="CDD" id="cd06433">
    <property type="entry name" value="GT_2_WfgS_like"/>
    <property type="match status" value="1"/>
</dbReference>
<reference evidence="2 3" key="1">
    <citation type="submission" date="2018-12" db="EMBL/GenBank/DDBJ databases">
        <title>The Draft Genome Sequence of the Soil Bacterium Pedobacter tournemirensis R1.</title>
        <authorList>
            <person name="He J."/>
        </authorList>
    </citation>
    <scope>NUCLEOTIDE SEQUENCE [LARGE SCALE GENOMIC DNA]</scope>
    <source>
        <strain evidence="2 3">R1</strain>
    </source>
</reference>
<dbReference type="Pfam" id="PF00535">
    <property type="entry name" value="Glycos_transf_2"/>
    <property type="match status" value="1"/>
</dbReference>
<accession>A0A4Q0M7L9</accession>
<dbReference type="PANTHER" id="PTHR22916">
    <property type="entry name" value="GLYCOSYLTRANSFERASE"/>
    <property type="match status" value="1"/>
</dbReference>
<gene>
    <name evidence="2" type="ORF">EKH83_13160</name>
</gene>
<dbReference type="Proteomes" id="UP000290848">
    <property type="component" value="Unassembled WGS sequence"/>
</dbReference>
<keyword evidence="2" id="KW-0808">Transferase</keyword>
<comment type="caution">
    <text evidence="2">The sequence shown here is derived from an EMBL/GenBank/DDBJ whole genome shotgun (WGS) entry which is preliminary data.</text>
</comment>
<evidence type="ECO:0000313" key="3">
    <source>
        <dbReference type="Proteomes" id="UP000290848"/>
    </source>
</evidence>
<proteinExistence type="predicted"/>
<dbReference type="EMBL" id="RXOC01000008">
    <property type="protein sequence ID" value="RXF69098.1"/>
    <property type="molecule type" value="Genomic_DNA"/>
</dbReference>
<dbReference type="InterPro" id="IPR001173">
    <property type="entry name" value="Glyco_trans_2-like"/>
</dbReference>
<protein>
    <submittedName>
        <fullName evidence="2">Glycosyltransferase</fullName>
    </submittedName>
</protein>
<dbReference type="AlphaFoldDB" id="A0A4Q0M7L9"/>
<evidence type="ECO:0000313" key="2">
    <source>
        <dbReference type="EMBL" id="RXF69098.1"/>
    </source>
</evidence>
<dbReference type="GO" id="GO:0016758">
    <property type="term" value="F:hexosyltransferase activity"/>
    <property type="evidence" value="ECO:0007669"/>
    <property type="project" value="UniProtKB-ARBA"/>
</dbReference>
<name>A0A4Q0M7L9_9SPHI</name>
<sequence>MQPSIKGGTRNLFYRVDSSQPFISIIVVTLNAAAHIESCLLSIMQQPYQNIEILVFDGGSNDATLNILEKYDKYITFWQSQPDRGVYDAMNKAVKLAKGDWVYFLGADDKLLSGFARLASKLTDSNTVYYGDMSYDGEETSRKKYSAYRLAKETICHQAIIYPRSVFDEYQYDLNYPLAADWNLNLRLWGDERYTFRFYPYLIADFSMSGISTQGKDHNFLKDQPRIIKETLGWPVYLRYRLKQLKRKLKNASH</sequence>
<dbReference type="PANTHER" id="PTHR22916:SF67">
    <property type="entry name" value="COLANIC ACID BIOSYNTHESIS GLYCOSYL TRANSFERASE WCAE-RELATED"/>
    <property type="match status" value="1"/>
</dbReference>
<dbReference type="SUPFAM" id="SSF53448">
    <property type="entry name" value="Nucleotide-diphospho-sugar transferases"/>
    <property type="match status" value="1"/>
</dbReference>
<dbReference type="RefSeq" id="WP_128769906.1">
    <property type="nucleotide sequence ID" value="NZ_RXOC01000008.1"/>
</dbReference>
<dbReference type="Gene3D" id="3.90.550.10">
    <property type="entry name" value="Spore Coat Polysaccharide Biosynthesis Protein SpsA, Chain A"/>
    <property type="match status" value="1"/>
</dbReference>